<keyword evidence="4" id="KW-1185">Reference proteome</keyword>
<feature type="region of interest" description="Disordered" evidence="2">
    <location>
        <begin position="975"/>
        <end position="1072"/>
    </location>
</feature>
<dbReference type="Proteomes" id="UP000320762">
    <property type="component" value="Unassembled WGS sequence"/>
</dbReference>
<feature type="compositionally biased region" description="Basic and acidic residues" evidence="2">
    <location>
        <begin position="984"/>
        <end position="997"/>
    </location>
</feature>
<proteinExistence type="predicted"/>
<evidence type="ECO:0000313" key="4">
    <source>
        <dbReference type="Proteomes" id="UP000320762"/>
    </source>
</evidence>
<sequence length="1925" mass="209995">MSMHHPREQLPRLNIAPSLQMQQPMSFPQGQMFSPALPTSLQQSFHPPFPMNHPNMHTPMQQHFGYPMPPPSAPGRPSHHAAAASIAHLAAMGIHPPNGGPPIITPVGGHFPRGSVMLGPPGMPGMPPPFGHKRRNMSIGGPPKAVLGGPQRKTSPLPPAAASTSAPVTKAKKIAVNLPKETIPGEDGAPPMRPEWARAPLDAPFECEDVRVPSAELSSAALFPPDAYRYAMPPTIDVFLPGKSNWDKLKQMAIEEKLQKLGVERGSGSNVPHIYAPHARAASISSPADPALLLFKLNKLQQAQASSATSSPQPSFTTPSPNQAASVPAFGLRHGHSMSLSQPPTHTLNKGFNPFGPTATLGSDHISTLSETGPQAESANVILAPQGLVPVQASKLAPPPLSAASRPPSKPDFLRGFGIDIPEEAEEEEEAEREFAKDVSEDVQHSVNGTLGGAEYSGASTEVDVKEEHDHEEDDVVRDAPTIVAQSRHHSRHVSRLSAALSLRSVGGVAADGLQDRSGHNGDASQDMDVDDAIAEWTGSEDLYNGMESSDDESIGEWSNPSDEERARQQRAERRVRRKAARQRDAEQPRRLPNFPRPPDNTLAIARPPIDDDIVSNPSDEEGPAKHYLGVDYYEHPGSEYGGSQARPLPPIPHSRGPSNHLSVHDPANAHSRHASIEHFQQSHSQNPSMHSNARRELNPFAKPFVFGAPAAPPWGSEGLALGVPAPPNAPFMGHTPLPSVGAASQASRRESFELKPAKKLNVGAPEFKPTFNIAAPEFKPMGFTFRPPVGAPPPQTFTAPAELPRPLPVPPAPVETEVVAVAQGGPSKRQRRQSTGSIEEGDSIMSFRFPTNLESPMSIRHHNKSPSITRHSLDHGIEPLTFAAFSTAAAAMPHIPTAESLTLANDEEVQEHLNRLTEEEIIRPGSIQEQFKNFSFPHSASKTKRAPIPLDFKHPVSKNTVPAGLFKALGDERTRKSVRSRLSSRDVFEHENRPSLDDLNVPPISRKVSRTRLVTDPGNRPTSISSAEDDVFTSARRHTRRRSSLPDALHDRSGSQSPEPSISSRISSPAMDLTSRLEMHRYEDRVEAMLDDKLTLIRREIARTNGAAAAADMEAKIDEMMSLFRQHLSDAATKSMMDSQMDARGEFDFEMLKDAVQEGHQESLRIMQQELSSLTQSLAQVQVSGGAAQDLGPLLQRLNANTVQVVNQAIARIPSEVEALHNSSVMHARKGAADDIVSALKPMLDSLHREPVDYDLLTNQLTQAVKPHIAQLIDLASDKRETAGLIVDRLVPILPKIAASQPPIDVDALTLQLVTEVRRAIAPIDAFEIKEQVADLVVERLDSRLATRDKHMDGVVGKVREIIASSLAPVSQVTSTLTALEEGQRLLSTKQTDFTASQKHANELVSQLPQQLKAAMDAFGSTVRELQAKSDIRADPVLPDENLLAIKATLEKIEASASSNVSKEQVLAQQREFAEKLNALPESFAAATNVLQAAHAEFALTREQNRREMDDLRKAVTEAQVQVAKARGAHGQVRVEKDVLSEKLGVMEADRNRLQEQVKTLQSSATIKVSEATAMEARNKELEDALAKALARLQTSDVAATADKDRIAQLEKANRDLEAEKQTMQKQLNKLETKSALAVRDKETANASAKALQKRLDEAQSHDEHWDNLRRACEQMSEMSSLVGQTDNKELAELREVRDRAKVLEGEHAALKRRFKEQDGKMANAEKIAFTARQSLNQAQQRASEWERRAKEYEASLELTRTKLEHAEQTHAQLDADHSVVRLQLEEREANDRLAKDLENKQRDTITALENKVRLLQTQLERAVTGTVQAKTNGVNGSAHTIHRPSSRASTVYADSRAATPTLSHAPSPTPARASVYAPVPSRYPGVGQGTPKGRSYKNYRSSIPSPTPSVMSVVTQGEDGWWS</sequence>
<name>A0A550CDP2_9AGAR</name>
<feature type="region of interest" description="Disordered" evidence="2">
    <location>
        <begin position="1835"/>
        <end position="1854"/>
    </location>
</feature>
<organism evidence="3 4">
    <name type="scientific">Schizophyllum amplum</name>
    <dbReference type="NCBI Taxonomy" id="97359"/>
    <lineage>
        <taxon>Eukaryota</taxon>
        <taxon>Fungi</taxon>
        <taxon>Dikarya</taxon>
        <taxon>Basidiomycota</taxon>
        <taxon>Agaricomycotina</taxon>
        <taxon>Agaricomycetes</taxon>
        <taxon>Agaricomycetidae</taxon>
        <taxon>Agaricales</taxon>
        <taxon>Schizophyllaceae</taxon>
        <taxon>Schizophyllum</taxon>
    </lineage>
</organism>
<accession>A0A550CDP2</accession>
<gene>
    <name evidence="3" type="ORF">BD626DRAFT_557808</name>
</gene>
<feature type="region of interest" description="Disordered" evidence="2">
    <location>
        <begin position="674"/>
        <end position="693"/>
    </location>
</feature>
<feature type="region of interest" description="Disordered" evidence="2">
    <location>
        <begin position="305"/>
        <end position="328"/>
    </location>
</feature>
<dbReference type="STRING" id="97359.A0A550CDP2"/>
<feature type="compositionally biased region" description="Basic and acidic residues" evidence="2">
    <location>
        <begin position="563"/>
        <end position="573"/>
    </location>
</feature>
<evidence type="ECO:0000256" key="1">
    <source>
        <dbReference type="SAM" id="Coils"/>
    </source>
</evidence>
<keyword evidence="1" id="KW-0175">Coiled coil</keyword>
<feature type="compositionally biased region" description="Acidic residues" evidence="2">
    <location>
        <begin position="611"/>
        <end position="622"/>
    </location>
</feature>
<feature type="compositionally biased region" description="Low complexity" evidence="2">
    <location>
        <begin position="305"/>
        <end position="321"/>
    </location>
</feature>
<evidence type="ECO:0000256" key="2">
    <source>
        <dbReference type="SAM" id="MobiDB-lite"/>
    </source>
</evidence>
<feature type="region of interest" description="Disordered" evidence="2">
    <location>
        <begin position="540"/>
        <end position="667"/>
    </location>
</feature>
<evidence type="ECO:0000313" key="3">
    <source>
        <dbReference type="EMBL" id="TRM62921.1"/>
    </source>
</evidence>
<feature type="compositionally biased region" description="Polar residues" evidence="2">
    <location>
        <begin position="679"/>
        <end position="692"/>
    </location>
</feature>
<protein>
    <submittedName>
        <fullName evidence="3">Uncharacterized protein</fullName>
    </submittedName>
</protein>
<feature type="compositionally biased region" description="Basic and acidic residues" evidence="2">
    <location>
        <begin position="433"/>
        <end position="444"/>
    </location>
</feature>
<feature type="coiled-coil region" evidence="1">
    <location>
        <begin position="1695"/>
        <end position="1778"/>
    </location>
</feature>
<comment type="caution">
    <text evidence="3">The sequence shown here is derived from an EMBL/GenBank/DDBJ whole genome shotgun (WGS) entry which is preliminary data.</text>
</comment>
<feature type="compositionally biased region" description="Polar residues" evidence="2">
    <location>
        <begin position="1900"/>
        <end position="1917"/>
    </location>
</feature>
<dbReference type="OrthoDB" id="3357224at2759"/>
<feature type="coiled-coil region" evidence="1">
    <location>
        <begin position="1503"/>
        <end position="1663"/>
    </location>
</feature>
<feature type="compositionally biased region" description="Low complexity" evidence="2">
    <location>
        <begin position="1055"/>
        <end position="1070"/>
    </location>
</feature>
<feature type="region of interest" description="Disordered" evidence="2">
    <location>
        <begin position="139"/>
        <end position="168"/>
    </location>
</feature>
<feature type="region of interest" description="Disordered" evidence="2">
    <location>
        <begin position="425"/>
        <end position="478"/>
    </location>
</feature>
<dbReference type="EMBL" id="VDMD01000011">
    <property type="protein sequence ID" value="TRM62921.1"/>
    <property type="molecule type" value="Genomic_DNA"/>
</dbReference>
<feature type="region of interest" description="Disordered" evidence="2">
    <location>
        <begin position="1861"/>
        <end position="1925"/>
    </location>
</feature>
<reference evidence="3 4" key="1">
    <citation type="journal article" date="2019" name="New Phytol.">
        <title>Comparative genomics reveals unique wood-decay strategies and fruiting body development in the Schizophyllaceae.</title>
        <authorList>
            <person name="Almasi E."/>
            <person name="Sahu N."/>
            <person name="Krizsan K."/>
            <person name="Balint B."/>
            <person name="Kovacs G.M."/>
            <person name="Kiss B."/>
            <person name="Cseklye J."/>
            <person name="Drula E."/>
            <person name="Henrissat B."/>
            <person name="Nagy I."/>
            <person name="Chovatia M."/>
            <person name="Adam C."/>
            <person name="LaButti K."/>
            <person name="Lipzen A."/>
            <person name="Riley R."/>
            <person name="Grigoriev I.V."/>
            <person name="Nagy L.G."/>
        </authorList>
    </citation>
    <scope>NUCLEOTIDE SEQUENCE [LARGE SCALE GENOMIC DNA]</scope>
    <source>
        <strain evidence="3 4">NL-1724</strain>
    </source>
</reference>